<dbReference type="PANTHER" id="PTHR43135:SF3">
    <property type="entry name" value="ALPHA-D-RIBOSE 1-METHYLPHOSPHONATE 5-TRIPHOSPHATE DIPHOSPHATASE"/>
    <property type="match status" value="1"/>
</dbReference>
<protein>
    <submittedName>
        <fullName evidence="3">Amidohydrolase family protein</fullName>
    </submittedName>
</protein>
<dbReference type="InterPro" id="IPR011059">
    <property type="entry name" value="Metal-dep_hydrolase_composite"/>
</dbReference>
<dbReference type="Proteomes" id="UP000428260">
    <property type="component" value="Chromosome"/>
</dbReference>
<dbReference type="KEGG" id="mcos:GM418_09555"/>
<dbReference type="InterPro" id="IPR006680">
    <property type="entry name" value="Amidohydro-rel"/>
</dbReference>
<gene>
    <name evidence="3" type="ORF">GM418_09555</name>
</gene>
<evidence type="ECO:0000313" key="3">
    <source>
        <dbReference type="EMBL" id="QGY43893.1"/>
    </source>
</evidence>
<feature type="signal peptide" evidence="1">
    <location>
        <begin position="1"/>
        <end position="23"/>
    </location>
</feature>
<dbReference type="Pfam" id="PF01979">
    <property type="entry name" value="Amidohydro_1"/>
    <property type="match status" value="1"/>
</dbReference>
<dbReference type="AlphaFoldDB" id="A0A6I6JXM8"/>
<evidence type="ECO:0000259" key="2">
    <source>
        <dbReference type="Pfam" id="PF01979"/>
    </source>
</evidence>
<dbReference type="Gene3D" id="2.30.40.10">
    <property type="entry name" value="Urease, subunit C, domain 1"/>
    <property type="match status" value="1"/>
</dbReference>
<feature type="chain" id="PRO_5026149457" evidence="1">
    <location>
        <begin position="24"/>
        <end position="434"/>
    </location>
</feature>
<proteinExistence type="predicted"/>
<accession>A0A6I6JXM8</accession>
<dbReference type="SUPFAM" id="SSF51338">
    <property type="entry name" value="Composite domain of metallo-dependent hydrolases"/>
    <property type="match status" value="1"/>
</dbReference>
<keyword evidence="1" id="KW-0732">Signal</keyword>
<evidence type="ECO:0000256" key="1">
    <source>
        <dbReference type="SAM" id="SignalP"/>
    </source>
</evidence>
<keyword evidence="4" id="KW-1185">Reference proteome</keyword>
<evidence type="ECO:0000313" key="4">
    <source>
        <dbReference type="Proteomes" id="UP000428260"/>
    </source>
</evidence>
<keyword evidence="3" id="KW-0378">Hydrolase</keyword>
<dbReference type="EMBL" id="CP046401">
    <property type="protein sequence ID" value="QGY43893.1"/>
    <property type="molecule type" value="Genomic_DNA"/>
</dbReference>
<name>A0A6I6JXM8_9BACT</name>
<reference evidence="3 4" key="1">
    <citation type="submission" date="2019-11" db="EMBL/GenBank/DDBJ databases">
        <authorList>
            <person name="Zheng R.K."/>
            <person name="Sun C.M."/>
        </authorList>
    </citation>
    <scope>NUCLEOTIDE SEQUENCE [LARGE SCALE GENOMIC DNA]</scope>
    <source>
        <strain evidence="3 4">WC007</strain>
    </source>
</reference>
<dbReference type="PANTHER" id="PTHR43135">
    <property type="entry name" value="ALPHA-D-RIBOSE 1-METHYLPHOSPHONATE 5-TRIPHOSPHATE DIPHOSPHATASE"/>
    <property type="match status" value="1"/>
</dbReference>
<dbReference type="InterPro" id="IPR032466">
    <property type="entry name" value="Metal_Hydrolase"/>
</dbReference>
<feature type="domain" description="Amidohydrolase-related" evidence="2">
    <location>
        <begin position="247"/>
        <end position="409"/>
    </location>
</feature>
<dbReference type="InterPro" id="IPR051781">
    <property type="entry name" value="Metallo-dep_Hydrolase"/>
</dbReference>
<dbReference type="GO" id="GO:0016810">
    <property type="term" value="F:hydrolase activity, acting on carbon-nitrogen (but not peptide) bonds"/>
    <property type="evidence" value="ECO:0007669"/>
    <property type="project" value="InterPro"/>
</dbReference>
<sequence length="434" mass="47394">MKTTLKKIVYAFLLLGFGYSTFAQVPSPASEQDHGIVLIGATAHIGTGDVIKNSAIAFNNGKIAFVGKADKLGNQFSGYEKIDVAGKEVYPGLIIMQSQLGLAEIGGVRATLDNNETGELNPSVRSCVAYNTDSEIIPVTRSNGVLLAQVIPQGGMICGLSSVMNLDAWNYEDALYKTDEGMWLNWPSYYSRRGYGSNRTLQENKSYADEVKKLEKIFSDAKVYKGTPANSKLTAMQGIFDGSTILYIQADYVKTIIESISFAKKMGVRKIVLAGADEDALMVKDFLKENEISVIVAQIHRLPKRKDSYTKAPYEMAARFKEAGILAALTYDNTSNSANLPFVAGTGVAYGLTKEEALQTVTLNPAKILGIEDRAGTLEVGKDAHVVVSDGDLLDMRTNKVTLAFINGRNIDLDNKHKKLYKKFATKYGQEITE</sequence>
<organism evidence="3 4">
    <name type="scientific">Maribellus comscasis</name>
    <dbReference type="NCBI Taxonomy" id="2681766"/>
    <lineage>
        <taxon>Bacteria</taxon>
        <taxon>Pseudomonadati</taxon>
        <taxon>Bacteroidota</taxon>
        <taxon>Bacteroidia</taxon>
        <taxon>Marinilabiliales</taxon>
        <taxon>Prolixibacteraceae</taxon>
        <taxon>Maribellus</taxon>
    </lineage>
</organism>
<dbReference type="Gene3D" id="3.20.20.140">
    <property type="entry name" value="Metal-dependent hydrolases"/>
    <property type="match status" value="1"/>
</dbReference>
<dbReference type="SUPFAM" id="SSF51556">
    <property type="entry name" value="Metallo-dependent hydrolases"/>
    <property type="match status" value="1"/>
</dbReference>
<dbReference type="RefSeq" id="WP_158865475.1">
    <property type="nucleotide sequence ID" value="NZ_CP046401.1"/>
</dbReference>